<accession>A0A3G4ZZJ2</accession>
<dbReference type="EMBL" id="MK072097">
    <property type="protein sequence ID" value="AYV78779.1"/>
    <property type="molecule type" value="Genomic_DNA"/>
</dbReference>
<proteinExistence type="predicted"/>
<gene>
    <name evidence="1" type="ORF">Edafosvirus32_10</name>
</gene>
<organism evidence="1">
    <name type="scientific">Edafosvirus sp</name>
    <dbReference type="NCBI Taxonomy" id="2487765"/>
    <lineage>
        <taxon>Viruses</taxon>
        <taxon>Varidnaviria</taxon>
        <taxon>Bamfordvirae</taxon>
        <taxon>Nucleocytoviricota</taxon>
        <taxon>Megaviricetes</taxon>
        <taxon>Imitervirales</taxon>
        <taxon>Mimiviridae</taxon>
        <taxon>Klosneuvirinae</taxon>
    </lineage>
</organism>
<sequence>MTNNKFNILLELEKNNRFTFNDMVDLISKKISSYYIFTSSEGNVEYVGNEFIISDNIDKLLESIIDDWNKQYFHDYAFSTDCKFLNNNFELIIYYEEPYYNQRCVKKYNIMNITKTDVQKINQKMEELGIRTDGHCSDTRKIQKELKQQIG</sequence>
<protein>
    <submittedName>
        <fullName evidence="1">Uncharacterized protein</fullName>
    </submittedName>
</protein>
<reference evidence="1" key="1">
    <citation type="submission" date="2018-10" db="EMBL/GenBank/DDBJ databases">
        <title>Hidden diversity of soil giant viruses.</title>
        <authorList>
            <person name="Schulz F."/>
            <person name="Alteio L."/>
            <person name="Goudeau D."/>
            <person name="Ryan E.M."/>
            <person name="Malmstrom R.R."/>
            <person name="Blanchard J."/>
            <person name="Woyke T."/>
        </authorList>
    </citation>
    <scope>NUCLEOTIDE SEQUENCE</scope>
    <source>
        <strain evidence="1">EDV1</strain>
    </source>
</reference>
<name>A0A3G4ZZJ2_9VIRU</name>
<evidence type="ECO:0000313" key="1">
    <source>
        <dbReference type="EMBL" id="AYV78779.1"/>
    </source>
</evidence>